<proteinExistence type="predicted"/>
<organism evidence="2 3">
    <name type="scientific">Marinomonas spartinae</name>
    <dbReference type="NCBI Taxonomy" id="1792290"/>
    <lineage>
        <taxon>Bacteria</taxon>
        <taxon>Pseudomonadati</taxon>
        <taxon>Pseudomonadota</taxon>
        <taxon>Gammaproteobacteria</taxon>
        <taxon>Oceanospirillales</taxon>
        <taxon>Oceanospirillaceae</taxon>
        <taxon>Marinomonas</taxon>
    </lineage>
</organism>
<protein>
    <recommendedName>
        <fullName evidence="1">DUF6795 domain-containing protein</fullName>
    </recommendedName>
</protein>
<accession>A0A1A8T4B6</accession>
<dbReference type="RefSeq" id="WP_067012452.1">
    <property type="nucleotide sequence ID" value="NZ_FLOB01000001.1"/>
</dbReference>
<dbReference type="OrthoDB" id="6313843at2"/>
<dbReference type="STRING" id="1792290.MSP8886_00569"/>
<gene>
    <name evidence="2" type="ORF">MSP8886_00569</name>
</gene>
<dbReference type="InterPro" id="IPR046474">
    <property type="entry name" value="DUF6795"/>
</dbReference>
<evidence type="ECO:0000313" key="3">
    <source>
        <dbReference type="Proteomes" id="UP000092544"/>
    </source>
</evidence>
<feature type="domain" description="DUF6795" evidence="1">
    <location>
        <begin position="25"/>
        <end position="128"/>
    </location>
</feature>
<dbReference type="EMBL" id="FLOB01000001">
    <property type="protein sequence ID" value="SBS26322.1"/>
    <property type="molecule type" value="Genomic_DNA"/>
</dbReference>
<dbReference type="AlphaFoldDB" id="A0A1A8T4B6"/>
<evidence type="ECO:0000259" key="1">
    <source>
        <dbReference type="Pfam" id="PF20598"/>
    </source>
</evidence>
<sequence length="179" mass="20256">MSPLNMLRKMGNHIGAYKVHLCPEVKGQITDHGKPLANVKIERTLSFSDGKYFEDHTFTDEKGAFSLPEVNIRSGQPAVPFAKVFTSQAICFSYKNNEYILWGARLSGIKQSEAYVKKLGSLIGDISNDQTLFNFKSDKSGEYTNRANSICIWENDYRIMDVEKYLGLNSTKKIMARNL</sequence>
<reference evidence="2" key="1">
    <citation type="submission" date="2016-06" db="EMBL/GenBank/DDBJ databases">
        <authorList>
            <person name="Kjaerup R.B."/>
            <person name="Dalgaard T.S."/>
            <person name="Juul-Madsen H.R."/>
        </authorList>
    </citation>
    <scope>NUCLEOTIDE SEQUENCE [LARGE SCALE GENOMIC DNA]</scope>
    <source>
        <strain evidence="2">CECT 8886</strain>
    </source>
</reference>
<dbReference type="Pfam" id="PF20598">
    <property type="entry name" value="DUF6795"/>
    <property type="match status" value="1"/>
</dbReference>
<name>A0A1A8T4B6_9GAMM</name>
<keyword evidence="3" id="KW-1185">Reference proteome</keyword>
<evidence type="ECO:0000313" key="2">
    <source>
        <dbReference type="EMBL" id="SBS26322.1"/>
    </source>
</evidence>
<dbReference type="Proteomes" id="UP000092544">
    <property type="component" value="Unassembled WGS sequence"/>
</dbReference>